<dbReference type="PANTHER" id="PTHR42752:SF1">
    <property type="entry name" value="IMIDAZOLONEPROPIONASE-RELATED"/>
    <property type="match status" value="1"/>
</dbReference>
<dbReference type="InterPro" id="IPR005920">
    <property type="entry name" value="HutI"/>
</dbReference>
<feature type="binding site" evidence="8">
    <location>
        <position position="81"/>
    </location>
    <ligand>
        <name>Zn(2+)</name>
        <dbReference type="ChEBI" id="CHEBI:29105"/>
    </ligand>
</feature>
<dbReference type="GO" id="GO:0050480">
    <property type="term" value="F:imidazolonepropionase activity"/>
    <property type="evidence" value="ECO:0007669"/>
    <property type="project" value="UniProtKB-UniRule"/>
</dbReference>
<evidence type="ECO:0000256" key="7">
    <source>
        <dbReference type="ARBA" id="ARBA00023004"/>
    </source>
</evidence>
<evidence type="ECO:0000256" key="4">
    <source>
        <dbReference type="ARBA" id="ARBA00022801"/>
    </source>
</evidence>
<reference evidence="10 11" key="1">
    <citation type="submission" date="2020-08" db="EMBL/GenBank/DDBJ databases">
        <title>Genomic Encyclopedia of Type Strains, Phase IV (KMG-IV): sequencing the most valuable type-strain genomes for metagenomic binning, comparative biology and taxonomic classification.</title>
        <authorList>
            <person name="Goeker M."/>
        </authorList>
    </citation>
    <scope>NUCLEOTIDE SEQUENCE [LARGE SCALE GENOMIC DNA]</scope>
    <source>
        <strain evidence="10 11">DSM 29007</strain>
    </source>
</reference>
<feature type="binding site" evidence="8">
    <location>
        <position position="326"/>
    </location>
    <ligand>
        <name>Zn(2+)</name>
        <dbReference type="ChEBI" id="CHEBI:29105"/>
    </ligand>
</feature>
<keyword evidence="2 8" id="KW-0963">Cytoplasm</keyword>
<comment type="similarity">
    <text evidence="8">Belongs to the metallo-dependent hydrolases superfamily. HutI family.</text>
</comment>
<protein>
    <recommendedName>
        <fullName evidence="1 8">Imidazolonepropionase</fullName>
        <ecNumber evidence="1 8">3.5.2.7</ecNumber>
    </recommendedName>
    <alternativeName>
        <fullName evidence="8">Imidazolone-5-propionate hydrolase</fullName>
    </alternativeName>
</protein>
<dbReference type="GO" id="GO:0005506">
    <property type="term" value="F:iron ion binding"/>
    <property type="evidence" value="ECO:0007669"/>
    <property type="project" value="UniProtKB-UniRule"/>
</dbReference>
<feature type="binding site" evidence="8">
    <location>
        <position position="330"/>
    </location>
    <ligand>
        <name>N-formimidoyl-L-glutamate</name>
        <dbReference type="ChEBI" id="CHEBI:58928"/>
    </ligand>
</feature>
<keyword evidence="6 8" id="KW-0862">Zinc</keyword>
<dbReference type="Gene3D" id="3.20.20.140">
    <property type="entry name" value="Metal-dependent hydrolases"/>
    <property type="match status" value="1"/>
</dbReference>
<evidence type="ECO:0000256" key="2">
    <source>
        <dbReference type="ARBA" id="ARBA00022490"/>
    </source>
</evidence>
<comment type="cofactor">
    <cofactor evidence="8">
        <name>Zn(2+)</name>
        <dbReference type="ChEBI" id="CHEBI:29105"/>
    </cofactor>
    <cofactor evidence="8">
        <name>Fe(3+)</name>
        <dbReference type="ChEBI" id="CHEBI:29034"/>
    </cofactor>
    <text evidence="8">Binds 1 zinc or iron ion per subunit.</text>
</comment>
<name>A0A841GUJ4_9BACT</name>
<comment type="pathway">
    <text evidence="8">Amino-acid degradation; L-histidine degradation into L-glutamate; N-formimidoyl-L-glutamate from L-histidine: step 3/3.</text>
</comment>
<dbReference type="GO" id="GO:0019556">
    <property type="term" value="P:L-histidine catabolic process to glutamate and formamide"/>
    <property type="evidence" value="ECO:0007669"/>
    <property type="project" value="UniProtKB-UniRule"/>
</dbReference>
<comment type="catalytic activity">
    <reaction evidence="8">
        <text>4-imidazolone-5-propanoate + H2O = N-formimidoyl-L-glutamate</text>
        <dbReference type="Rhea" id="RHEA:23660"/>
        <dbReference type="ChEBI" id="CHEBI:15377"/>
        <dbReference type="ChEBI" id="CHEBI:58928"/>
        <dbReference type="ChEBI" id="CHEBI:77893"/>
        <dbReference type="EC" id="3.5.2.7"/>
    </reaction>
</comment>
<feature type="binding site" evidence="8">
    <location>
        <position position="328"/>
    </location>
    <ligand>
        <name>N-formimidoyl-L-glutamate</name>
        <dbReference type="ChEBI" id="CHEBI:58928"/>
    </ligand>
</feature>
<evidence type="ECO:0000256" key="6">
    <source>
        <dbReference type="ARBA" id="ARBA00022833"/>
    </source>
</evidence>
<comment type="caution">
    <text evidence="10">The sequence shown here is derived from an EMBL/GenBank/DDBJ whole genome shotgun (WGS) entry which is preliminary data.</text>
</comment>
<feature type="domain" description="Amidohydrolase 3" evidence="9">
    <location>
        <begin position="122"/>
        <end position="414"/>
    </location>
</feature>
<feature type="binding site" evidence="8">
    <location>
        <position position="251"/>
    </location>
    <ligand>
        <name>Zn(2+)</name>
        <dbReference type="ChEBI" id="CHEBI:29105"/>
    </ligand>
</feature>
<dbReference type="UniPathway" id="UPA00379">
    <property type="reaction ID" value="UER00551"/>
</dbReference>
<keyword evidence="3 8" id="KW-0479">Metal-binding</keyword>
<feature type="binding site" evidence="8">
    <location>
        <position position="326"/>
    </location>
    <ligand>
        <name>Fe(3+)</name>
        <dbReference type="ChEBI" id="CHEBI:29034"/>
    </ligand>
</feature>
<dbReference type="Proteomes" id="UP000582837">
    <property type="component" value="Unassembled WGS sequence"/>
</dbReference>
<evidence type="ECO:0000313" key="10">
    <source>
        <dbReference type="EMBL" id="MBB6068764.1"/>
    </source>
</evidence>
<keyword evidence="7 8" id="KW-0408">Iron</keyword>
<feature type="binding site" evidence="8">
    <location>
        <position position="81"/>
    </location>
    <ligand>
        <name>Fe(3+)</name>
        <dbReference type="ChEBI" id="CHEBI:29034"/>
    </ligand>
</feature>
<gene>
    <name evidence="8" type="primary">hutI</name>
    <name evidence="10" type="ORF">HNQ61_000375</name>
</gene>
<dbReference type="GO" id="GO:0008270">
    <property type="term" value="F:zinc ion binding"/>
    <property type="evidence" value="ECO:0007669"/>
    <property type="project" value="UniProtKB-UniRule"/>
</dbReference>
<evidence type="ECO:0000256" key="5">
    <source>
        <dbReference type="ARBA" id="ARBA00022808"/>
    </source>
</evidence>
<dbReference type="PANTHER" id="PTHR42752">
    <property type="entry name" value="IMIDAZOLONEPROPIONASE"/>
    <property type="match status" value="1"/>
</dbReference>
<evidence type="ECO:0000256" key="8">
    <source>
        <dbReference type="HAMAP-Rule" id="MF_00372"/>
    </source>
</evidence>
<organism evidence="10 11">
    <name type="scientific">Longimicrobium terrae</name>
    <dbReference type="NCBI Taxonomy" id="1639882"/>
    <lineage>
        <taxon>Bacteria</taxon>
        <taxon>Pseudomonadati</taxon>
        <taxon>Gemmatimonadota</taxon>
        <taxon>Longimicrobiia</taxon>
        <taxon>Longimicrobiales</taxon>
        <taxon>Longimicrobiaceae</taxon>
        <taxon>Longimicrobium</taxon>
    </lineage>
</organism>
<dbReference type="CDD" id="cd01296">
    <property type="entry name" value="Imidazolone-5PH"/>
    <property type="match status" value="1"/>
</dbReference>
<dbReference type="GO" id="GO:0005737">
    <property type="term" value="C:cytoplasm"/>
    <property type="evidence" value="ECO:0007669"/>
    <property type="project" value="UniProtKB-SubCell"/>
</dbReference>
<dbReference type="EMBL" id="JACHIA010000001">
    <property type="protein sequence ID" value="MBB6068764.1"/>
    <property type="molecule type" value="Genomic_DNA"/>
</dbReference>
<dbReference type="FunFam" id="3.20.20.140:FF:000007">
    <property type="entry name" value="Imidazolonepropionase"/>
    <property type="match status" value="1"/>
</dbReference>
<sequence length="415" mass="43579">MIDQPRTTVFVNAVQVAACTGPVRQTEDADPAAVYAGAAVAVHDGRIAAVGAEADVLLEFADAVRVDCAGGVLTPGFVDSHTHAVFGRYRTDEYALRCTGVPYMEIARRGGGINASVRDLRARSEDELVEMALPRLNDMLRCGTTTAEAKSGYGLSTADEIKTLRAIRRLNELQPIELIPTFLGGHEVPPEYKEDRGAYVDLLVSEMIPAVAEAGLARFCDVFMEPGVFDRAETERILRAGLAHGLRPKLHADELEGSGGAELGAELGAASVDHLGDISEAGISALAASSTVATLLPATLFFLGRPRWAPGRALIDAGATVALATDFNPGSSPTPNMHFVLTAACSRMGFSPHEALRAATAGGAAALELSDGRGTLAVGTPADLVLWRAQSAEEIPYRLAAPIVEGVWKAGEQVA</sequence>
<keyword evidence="5 8" id="KW-0369">Histidine metabolism</keyword>
<comment type="function">
    <text evidence="8">Catalyzes the hydrolytic cleavage of the carbon-nitrogen bond in imidazolone-5-propanoate to yield N-formimidoyl-L-glutamate. It is the third step in the universal histidine degradation pathway.</text>
</comment>
<proteinExistence type="inferred from homology"/>
<dbReference type="Gene3D" id="2.30.40.10">
    <property type="entry name" value="Urease, subunit C, domain 1"/>
    <property type="match status" value="1"/>
</dbReference>
<dbReference type="EC" id="3.5.2.7" evidence="1 8"/>
<evidence type="ECO:0000256" key="3">
    <source>
        <dbReference type="ARBA" id="ARBA00022723"/>
    </source>
</evidence>
<feature type="binding site" evidence="8">
    <location>
        <position position="254"/>
    </location>
    <ligand>
        <name>4-imidazolone-5-propanoate</name>
        <dbReference type="ChEBI" id="CHEBI:77893"/>
    </ligand>
</feature>
<feature type="binding site" evidence="8">
    <location>
        <position position="83"/>
    </location>
    <ligand>
        <name>Fe(3+)</name>
        <dbReference type="ChEBI" id="CHEBI:29034"/>
    </ligand>
</feature>
<feature type="binding site" evidence="8">
    <location>
        <position position="331"/>
    </location>
    <ligand>
        <name>4-imidazolone-5-propanoate</name>
        <dbReference type="ChEBI" id="CHEBI:77893"/>
    </ligand>
</feature>
<dbReference type="InterPro" id="IPR011059">
    <property type="entry name" value="Metal-dep_hydrolase_composite"/>
</dbReference>
<dbReference type="AlphaFoldDB" id="A0A841GUJ4"/>
<keyword evidence="11" id="KW-1185">Reference proteome</keyword>
<evidence type="ECO:0000259" key="9">
    <source>
        <dbReference type="Pfam" id="PF07969"/>
    </source>
</evidence>
<dbReference type="Pfam" id="PF07969">
    <property type="entry name" value="Amidohydro_3"/>
    <property type="match status" value="1"/>
</dbReference>
<evidence type="ECO:0000256" key="1">
    <source>
        <dbReference type="ARBA" id="ARBA00012864"/>
    </source>
</evidence>
<feature type="binding site" evidence="8">
    <location>
        <position position="153"/>
    </location>
    <ligand>
        <name>N-formimidoyl-L-glutamate</name>
        <dbReference type="ChEBI" id="CHEBI:58928"/>
    </ligand>
</feature>
<comment type="subcellular location">
    <subcellularLocation>
        <location evidence="8">Cytoplasm</location>
    </subcellularLocation>
</comment>
<dbReference type="SUPFAM" id="SSF51556">
    <property type="entry name" value="Metallo-dependent hydrolases"/>
    <property type="match status" value="1"/>
</dbReference>
<dbReference type="InterPro" id="IPR032466">
    <property type="entry name" value="Metal_Hydrolase"/>
</dbReference>
<keyword evidence="4 8" id="KW-0378">Hydrolase</keyword>
<feature type="binding site" evidence="8">
    <location>
        <position position="153"/>
    </location>
    <ligand>
        <name>4-imidazolone-5-propanoate</name>
        <dbReference type="ChEBI" id="CHEBI:77893"/>
    </ligand>
</feature>
<dbReference type="HAMAP" id="MF_00372">
    <property type="entry name" value="HutI"/>
    <property type="match status" value="1"/>
</dbReference>
<feature type="binding site" evidence="8">
    <location>
        <position position="186"/>
    </location>
    <ligand>
        <name>4-imidazolone-5-propanoate</name>
        <dbReference type="ChEBI" id="CHEBI:77893"/>
    </ligand>
</feature>
<dbReference type="InterPro" id="IPR013108">
    <property type="entry name" value="Amidohydro_3"/>
</dbReference>
<dbReference type="RefSeq" id="WP_170031132.1">
    <property type="nucleotide sequence ID" value="NZ_JABDTL010000001.1"/>
</dbReference>
<accession>A0A841GUJ4</accession>
<feature type="binding site" evidence="8">
    <location>
        <position position="251"/>
    </location>
    <ligand>
        <name>Fe(3+)</name>
        <dbReference type="ChEBI" id="CHEBI:29034"/>
    </ligand>
</feature>
<dbReference type="SUPFAM" id="SSF51338">
    <property type="entry name" value="Composite domain of metallo-dependent hydrolases"/>
    <property type="match status" value="1"/>
</dbReference>
<dbReference type="NCBIfam" id="TIGR01224">
    <property type="entry name" value="hutI"/>
    <property type="match status" value="1"/>
</dbReference>
<evidence type="ECO:0000313" key="11">
    <source>
        <dbReference type="Proteomes" id="UP000582837"/>
    </source>
</evidence>
<dbReference type="GO" id="GO:0019557">
    <property type="term" value="P:L-histidine catabolic process to glutamate and formate"/>
    <property type="evidence" value="ECO:0007669"/>
    <property type="project" value="UniProtKB-UniPathway"/>
</dbReference>
<feature type="binding site" evidence="8">
    <location>
        <position position="83"/>
    </location>
    <ligand>
        <name>Zn(2+)</name>
        <dbReference type="ChEBI" id="CHEBI:29105"/>
    </ligand>
</feature>
<feature type="binding site" evidence="8">
    <location>
        <position position="90"/>
    </location>
    <ligand>
        <name>4-imidazolone-5-propanoate</name>
        <dbReference type="ChEBI" id="CHEBI:77893"/>
    </ligand>
</feature>